<dbReference type="GO" id="GO:0004252">
    <property type="term" value="F:serine-type endopeptidase activity"/>
    <property type="evidence" value="ECO:0007669"/>
    <property type="project" value="UniProtKB-UniRule"/>
</dbReference>
<feature type="domain" description="Peptidase S9A N-terminal" evidence="9">
    <location>
        <begin position="43"/>
        <end position="483"/>
    </location>
</feature>
<dbReference type="PANTHER" id="PTHR42881">
    <property type="entry name" value="PROLYL ENDOPEPTIDASE"/>
    <property type="match status" value="1"/>
</dbReference>
<evidence type="ECO:0000256" key="3">
    <source>
        <dbReference type="ARBA" id="ARBA00011245"/>
    </source>
</evidence>
<name>A0A1J8PJA1_9AGAM</name>
<comment type="caution">
    <text evidence="10">The sequence shown here is derived from an EMBL/GenBank/DDBJ whole genome shotgun (WGS) entry which is preliminary data.</text>
</comment>
<evidence type="ECO:0000313" key="11">
    <source>
        <dbReference type="Proteomes" id="UP000183567"/>
    </source>
</evidence>
<dbReference type="AlphaFoldDB" id="A0A1J8PJA1"/>
<evidence type="ECO:0000256" key="1">
    <source>
        <dbReference type="ARBA" id="ARBA00001070"/>
    </source>
</evidence>
<gene>
    <name evidence="10" type="ORF">AZE42_05271</name>
</gene>
<evidence type="ECO:0000256" key="2">
    <source>
        <dbReference type="ARBA" id="ARBA00005228"/>
    </source>
</evidence>
<accession>A0A1J8PJA1</accession>
<dbReference type="GO" id="GO:0006508">
    <property type="term" value="P:proteolysis"/>
    <property type="evidence" value="ECO:0007669"/>
    <property type="project" value="UniProtKB-KW"/>
</dbReference>
<dbReference type="GO" id="GO:0005829">
    <property type="term" value="C:cytosol"/>
    <property type="evidence" value="ECO:0007669"/>
    <property type="project" value="TreeGrafter"/>
</dbReference>
<keyword evidence="4 7" id="KW-0645">Protease</keyword>
<keyword evidence="5 7" id="KW-0378">Hydrolase</keyword>
<proteinExistence type="inferred from homology"/>
<dbReference type="InterPro" id="IPR001375">
    <property type="entry name" value="Peptidase_S9_cat"/>
</dbReference>
<keyword evidence="6 7" id="KW-0720">Serine protease</keyword>
<dbReference type="FunFam" id="2.130.10.120:FF:000001">
    <property type="entry name" value="Prolyl endopeptidase"/>
    <property type="match status" value="1"/>
</dbReference>
<dbReference type="InterPro" id="IPR002470">
    <property type="entry name" value="Peptidase_S9A"/>
</dbReference>
<comment type="catalytic activity">
    <reaction evidence="1">
        <text>Hydrolysis of Pro-|-Xaa &gt;&gt; Ala-|-Xaa in oligopeptides.</text>
        <dbReference type="EC" id="3.4.21.26"/>
    </reaction>
</comment>
<dbReference type="Gene3D" id="3.40.50.1820">
    <property type="entry name" value="alpha/beta hydrolase"/>
    <property type="match status" value="1"/>
</dbReference>
<dbReference type="InterPro" id="IPR051167">
    <property type="entry name" value="Prolyl_oligopep/macrocyclase"/>
</dbReference>
<dbReference type="GO" id="GO:0070012">
    <property type="term" value="F:oligopeptidase activity"/>
    <property type="evidence" value="ECO:0007669"/>
    <property type="project" value="TreeGrafter"/>
</dbReference>
<reference evidence="10 11" key="1">
    <citation type="submission" date="2016-03" db="EMBL/GenBank/DDBJ databases">
        <title>Comparative genomics of the ectomycorrhizal sister species Rhizopogon vinicolor and Rhizopogon vesiculosus (Basidiomycota: Boletales) reveals a divergence of the mating type B locus.</title>
        <authorList>
            <person name="Mujic A.B."/>
            <person name="Kuo A."/>
            <person name="Tritt A."/>
            <person name="Lipzen A."/>
            <person name="Chen C."/>
            <person name="Johnson J."/>
            <person name="Sharma A."/>
            <person name="Barry K."/>
            <person name="Grigoriev I.V."/>
            <person name="Spatafora J.W."/>
        </authorList>
    </citation>
    <scope>NUCLEOTIDE SEQUENCE [LARGE SCALE GENOMIC DNA]</scope>
    <source>
        <strain evidence="10 11">AM-OR11-056</strain>
    </source>
</reference>
<dbReference type="Pfam" id="PF02897">
    <property type="entry name" value="Peptidase_S9_N"/>
    <property type="match status" value="1"/>
</dbReference>
<dbReference type="PROSITE" id="PS00708">
    <property type="entry name" value="PRO_ENDOPEP_SER"/>
    <property type="match status" value="1"/>
</dbReference>
<dbReference type="InterPro" id="IPR002471">
    <property type="entry name" value="Pept_S9_AS"/>
</dbReference>
<dbReference type="InterPro" id="IPR023302">
    <property type="entry name" value="Pept_S9A_N"/>
</dbReference>
<dbReference type="PRINTS" id="PR00862">
    <property type="entry name" value="PROLIGOPTASE"/>
</dbReference>
<evidence type="ECO:0000259" key="9">
    <source>
        <dbReference type="Pfam" id="PF02897"/>
    </source>
</evidence>
<evidence type="ECO:0000313" key="10">
    <source>
        <dbReference type="EMBL" id="OJA08647.1"/>
    </source>
</evidence>
<dbReference type="FunFam" id="3.40.50.1820:FF:000005">
    <property type="entry name" value="Prolyl endopeptidase"/>
    <property type="match status" value="1"/>
</dbReference>
<evidence type="ECO:0000256" key="4">
    <source>
        <dbReference type="ARBA" id="ARBA00022670"/>
    </source>
</evidence>
<dbReference type="PANTHER" id="PTHR42881:SF2">
    <property type="entry name" value="PROLYL ENDOPEPTIDASE"/>
    <property type="match status" value="1"/>
</dbReference>
<organism evidence="10 11">
    <name type="scientific">Rhizopogon vesiculosus</name>
    <dbReference type="NCBI Taxonomy" id="180088"/>
    <lineage>
        <taxon>Eukaryota</taxon>
        <taxon>Fungi</taxon>
        <taxon>Dikarya</taxon>
        <taxon>Basidiomycota</taxon>
        <taxon>Agaricomycotina</taxon>
        <taxon>Agaricomycetes</taxon>
        <taxon>Agaricomycetidae</taxon>
        <taxon>Boletales</taxon>
        <taxon>Suillineae</taxon>
        <taxon>Rhizopogonaceae</taxon>
        <taxon>Rhizopogon</taxon>
    </lineage>
</organism>
<evidence type="ECO:0000259" key="8">
    <source>
        <dbReference type="Pfam" id="PF00326"/>
    </source>
</evidence>
<dbReference type="InterPro" id="IPR029058">
    <property type="entry name" value="AB_hydrolase_fold"/>
</dbReference>
<evidence type="ECO:0000256" key="7">
    <source>
        <dbReference type="RuleBase" id="RU368024"/>
    </source>
</evidence>
<comment type="similarity">
    <text evidence="2 7">Belongs to the peptidase S9A family.</text>
</comment>
<dbReference type="Proteomes" id="UP000183567">
    <property type="component" value="Unassembled WGS sequence"/>
</dbReference>
<dbReference type="Pfam" id="PF00326">
    <property type="entry name" value="Peptidase_S9"/>
    <property type="match status" value="1"/>
</dbReference>
<comment type="subunit">
    <text evidence="3">Monomer.</text>
</comment>
<dbReference type="EMBL" id="LVVM01006241">
    <property type="protein sequence ID" value="OJA08647.1"/>
    <property type="molecule type" value="Genomic_DNA"/>
</dbReference>
<evidence type="ECO:0000256" key="6">
    <source>
        <dbReference type="ARBA" id="ARBA00022825"/>
    </source>
</evidence>
<dbReference type="OrthoDB" id="248387at2759"/>
<dbReference type="SUPFAM" id="SSF53474">
    <property type="entry name" value="alpha/beta-Hydrolases"/>
    <property type="match status" value="1"/>
</dbReference>
<feature type="domain" description="Peptidase S9 prolyl oligopeptidase catalytic" evidence="8">
    <location>
        <begin position="550"/>
        <end position="769"/>
    </location>
</feature>
<dbReference type="STRING" id="180088.A0A1J8PJA1"/>
<dbReference type="EC" id="3.4.21.-" evidence="7"/>
<protein>
    <recommendedName>
        <fullName evidence="7">Prolyl endopeptidase</fullName>
        <ecNumber evidence="7">3.4.21.-</ecNumber>
    </recommendedName>
</protein>
<sequence>MLILHLRAFRPTARTSVYKIFSFPTRSIHTRTMITPWTPNQYPTARRSDYVDVYKSEKQGEVRVPDPYRWLEEHTEETDQWTTAQDAFTRSYLDKNSARTKLEQEIRANTDYAKFSAPSLKRDGRWYWYYNSGLQPQSVIYRSKDASLPEEPWEKGSSGEVYFDPNLLSTDGTVALSVTAFSRSGEHFAYGISLSGSDFYTVYVRSTSEPFSAIDGQPNDHHATRLPEEIRFVKFSSITWTHDSKGFFYQRFPSRESHGLATEDKAGTETTDDKDAMLYYHKIGTPQSQDILVMKDAEHPEWMWGTSISEVDGKYLFLDIVQDTGKKNLLWVTDLQENEIGQNMKWEKIVNEFESEYTVIANDGTKLYLRTNENAPQYQVITIDLADPSREHKVLIPEVKDAYLDDVTAVGDDKLAVVYKRNVIDETYLYSMEGKQLTRLAPDFVGATEVAGRRAQPNFFVLLTGFTNPGIVARYNFDEPNEEKRWSIYRSTIMKGLVPDEFSAEQVWYDSKDGTKVPMFIVKHKSTKSDGTAPAIQYGYGGFSISINPSFSPTILTFMKMYGAVYALPNIRGGGEFGEDWHLAGTKERKINVFNDFIAATEYLVKNKIAAPGKVAINGGSNGGMLCLLVAACVNIAPEGTFGAGVAEVGVLDLLKFADFTIGKAWTSDYGNPHDPHDFDFIYPISPLHNIPADKTLPPLLLMTADHDDRVVPLHSFKHAAMLQHMLAHNPHPLLIRIDKKAGHGAGKATEKRIQDAADKWGFVAQSLGLELQDGQ</sequence>
<dbReference type="Gene3D" id="2.130.10.120">
    <property type="entry name" value="Prolyl oligopeptidase, N-terminal domain"/>
    <property type="match status" value="1"/>
</dbReference>
<dbReference type="SUPFAM" id="SSF50993">
    <property type="entry name" value="Peptidase/esterase 'gauge' domain"/>
    <property type="match status" value="1"/>
</dbReference>
<evidence type="ECO:0000256" key="5">
    <source>
        <dbReference type="ARBA" id="ARBA00022801"/>
    </source>
</evidence>
<keyword evidence="11" id="KW-1185">Reference proteome</keyword>